<evidence type="ECO:0000313" key="5">
    <source>
        <dbReference type="Proteomes" id="UP000275846"/>
    </source>
</evidence>
<keyword evidence="1" id="KW-0863">Zinc-finger</keyword>
<evidence type="ECO:0000313" key="6">
    <source>
        <dbReference type="WBParaSite" id="SSLN_0000929401-mRNA-1"/>
    </source>
</evidence>
<dbReference type="AlphaFoldDB" id="A0A183SXK2"/>
<name>A0A183SXK2_SCHSO</name>
<feature type="region of interest" description="Disordered" evidence="2">
    <location>
        <begin position="175"/>
        <end position="200"/>
    </location>
</feature>
<sequence length="246" mass="26447">MLMDAYRDEQPGIRIAYRTKGHLLNSRRMQAPTRVSTTKVHDLLFADDCALNTVTEEDMQRSMDLFAEGCVDFGLTISTAKTVVNAPVAVSNWYPALTCGSSKLGLPSGHTKGNRHDWRVKPGEGVRCCVCASTPVPRTNNTDAQALLTCTRCQRIFRALLALVGHLRTQCTNNPTIPTSASNSANPPSDSPTLTPGINSITPTIIETTSQYSSPVTPTTATTTAAIVATTITTTTSDVDYLLNCP</sequence>
<keyword evidence="5" id="KW-1185">Reference proteome</keyword>
<evidence type="ECO:0000256" key="1">
    <source>
        <dbReference type="PROSITE-ProRule" id="PRU00042"/>
    </source>
</evidence>
<feature type="domain" description="C2H2-type" evidence="3">
    <location>
        <begin position="148"/>
        <end position="175"/>
    </location>
</feature>
<evidence type="ECO:0000259" key="3">
    <source>
        <dbReference type="PROSITE" id="PS50157"/>
    </source>
</evidence>
<dbReference type="WBParaSite" id="SSLN_0000929401-mRNA-1">
    <property type="protein sequence ID" value="SSLN_0000929401-mRNA-1"/>
    <property type="gene ID" value="SSLN_0000929401"/>
</dbReference>
<dbReference type="PROSITE" id="PS50157">
    <property type="entry name" value="ZINC_FINGER_C2H2_2"/>
    <property type="match status" value="1"/>
</dbReference>
<evidence type="ECO:0000256" key="2">
    <source>
        <dbReference type="SAM" id="MobiDB-lite"/>
    </source>
</evidence>
<dbReference type="OrthoDB" id="425681at2759"/>
<gene>
    <name evidence="4" type="ORF">SSLN_LOCUS8950</name>
</gene>
<protein>
    <submittedName>
        <fullName evidence="6">C2H2-type domain-containing protein</fullName>
    </submittedName>
</protein>
<dbReference type="InterPro" id="IPR013087">
    <property type="entry name" value="Znf_C2H2_type"/>
</dbReference>
<dbReference type="GO" id="GO:0008270">
    <property type="term" value="F:zinc ion binding"/>
    <property type="evidence" value="ECO:0007669"/>
    <property type="project" value="UniProtKB-KW"/>
</dbReference>
<dbReference type="EMBL" id="UYSU01034944">
    <property type="protein sequence ID" value="VDL95335.1"/>
    <property type="molecule type" value="Genomic_DNA"/>
</dbReference>
<feature type="compositionally biased region" description="Low complexity" evidence="2">
    <location>
        <begin position="178"/>
        <end position="193"/>
    </location>
</feature>
<organism evidence="6">
    <name type="scientific">Schistocephalus solidus</name>
    <name type="common">Tapeworm</name>
    <dbReference type="NCBI Taxonomy" id="70667"/>
    <lineage>
        <taxon>Eukaryota</taxon>
        <taxon>Metazoa</taxon>
        <taxon>Spiralia</taxon>
        <taxon>Lophotrochozoa</taxon>
        <taxon>Platyhelminthes</taxon>
        <taxon>Cestoda</taxon>
        <taxon>Eucestoda</taxon>
        <taxon>Diphyllobothriidea</taxon>
        <taxon>Diphyllobothriidae</taxon>
        <taxon>Schistocephalus</taxon>
    </lineage>
</organism>
<dbReference type="Proteomes" id="UP000275846">
    <property type="component" value="Unassembled WGS sequence"/>
</dbReference>
<accession>A0A183SXK2</accession>
<keyword evidence="1" id="KW-0862">Zinc</keyword>
<proteinExistence type="predicted"/>
<reference evidence="4 5" key="2">
    <citation type="submission" date="2018-11" db="EMBL/GenBank/DDBJ databases">
        <authorList>
            <consortium name="Pathogen Informatics"/>
        </authorList>
    </citation>
    <scope>NUCLEOTIDE SEQUENCE [LARGE SCALE GENOMIC DNA]</scope>
    <source>
        <strain evidence="4 5">NST_G2</strain>
    </source>
</reference>
<evidence type="ECO:0000313" key="4">
    <source>
        <dbReference type="EMBL" id="VDL95335.1"/>
    </source>
</evidence>
<keyword evidence="1" id="KW-0479">Metal-binding</keyword>
<reference evidence="6" key="1">
    <citation type="submission" date="2016-06" db="UniProtKB">
        <authorList>
            <consortium name="WormBaseParasite"/>
        </authorList>
    </citation>
    <scope>IDENTIFICATION</scope>
</reference>